<keyword evidence="9 17" id="KW-0560">Oxidoreductase</keyword>
<dbReference type="Proteomes" id="UP000254181">
    <property type="component" value="Unassembled WGS sequence"/>
</dbReference>
<evidence type="ECO:0000256" key="12">
    <source>
        <dbReference type="ARBA" id="ARBA00023063"/>
    </source>
</evidence>
<dbReference type="AlphaFoldDB" id="A0A377K3K7"/>
<evidence type="ECO:0000256" key="7">
    <source>
        <dbReference type="ARBA" id="ARBA00022764"/>
    </source>
</evidence>
<dbReference type="Pfam" id="PF01568">
    <property type="entry name" value="Molydop_binding"/>
    <property type="match status" value="1"/>
</dbReference>
<dbReference type="InterPro" id="IPR006657">
    <property type="entry name" value="MoPterin_dinucl-bd_dom"/>
</dbReference>
<name>A0A377K3K7_ECOLX</name>
<evidence type="ECO:0000256" key="10">
    <source>
        <dbReference type="ARBA" id="ARBA00023004"/>
    </source>
</evidence>
<dbReference type="InterPro" id="IPR050123">
    <property type="entry name" value="Prok_molybdopt-oxidoreductase"/>
</dbReference>
<evidence type="ECO:0000259" key="16">
    <source>
        <dbReference type="Pfam" id="PF01568"/>
    </source>
</evidence>
<dbReference type="InterPro" id="IPR009010">
    <property type="entry name" value="Asp_de-COase-like_dom_sf"/>
</dbReference>
<keyword evidence="12" id="KW-0534">Nitrate assimilation</keyword>
<dbReference type="Gene3D" id="3.40.50.740">
    <property type="match status" value="1"/>
</dbReference>
<dbReference type="SUPFAM" id="SSF50692">
    <property type="entry name" value="ADC-like"/>
    <property type="match status" value="1"/>
</dbReference>
<keyword evidence="8" id="KW-0249">Electron transport</keyword>
<dbReference type="FunFam" id="2.40.40.20:FF:000005">
    <property type="entry name" value="Periplasmic nitrate reductase"/>
    <property type="match status" value="1"/>
</dbReference>
<evidence type="ECO:0000256" key="11">
    <source>
        <dbReference type="ARBA" id="ARBA00023014"/>
    </source>
</evidence>
<evidence type="ECO:0000256" key="9">
    <source>
        <dbReference type="ARBA" id="ARBA00023002"/>
    </source>
</evidence>
<keyword evidence="5" id="KW-0479">Metal-binding</keyword>
<evidence type="ECO:0000256" key="2">
    <source>
        <dbReference type="ARBA" id="ARBA00001966"/>
    </source>
</evidence>
<evidence type="ECO:0000256" key="4">
    <source>
        <dbReference type="ARBA" id="ARBA00022505"/>
    </source>
</evidence>
<keyword evidence="3" id="KW-0004">4Fe-4S</keyword>
<dbReference type="GO" id="GO:0051539">
    <property type="term" value="F:4 iron, 4 sulfur cluster binding"/>
    <property type="evidence" value="ECO:0007669"/>
    <property type="project" value="UniProtKB-KW"/>
</dbReference>
<dbReference type="Gene3D" id="3.30.200.210">
    <property type="match status" value="1"/>
</dbReference>
<organism evidence="17 18">
    <name type="scientific">Escherichia coli</name>
    <dbReference type="NCBI Taxonomy" id="562"/>
    <lineage>
        <taxon>Bacteria</taxon>
        <taxon>Pseudomonadati</taxon>
        <taxon>Pseudomonadota</taxon>
        <taxon>Gammaproteobacteria</taxon>
        <taxon>Enterobacterales</taxon>
        <taxon>Enterobacteriaceae</taxon>
        <taxon>Escherichia</taxon>
    </lineage>
</organism>
<sequence>MPLPEVSKFPVSELAEDQLNDESRELGFYLAKRLFEEYAWFGRGHGHDLAPFDDYHKARGLRWPVVNGKETQWRYSEGNDPYVKAGEGYKFYGKPDGKAVIFALPFEPAAEAPDEEYDLWLSTGRVLEHWHTGSMTRRVPELHRAFPEAVLFIHPLDAKARDLRRGDKVKVVSRRGEVISIVETRGRNRPPQGLVYMPFFDAAQLVNKLTLDATDPLSKETDFKKWRGQTGEGVKPLCPGQRNLKMVAAAFCAMSFAQQAGWLPWVWRWGYNSKPHAHLACGCARPEP</sequence>
<keyword evidence="10" id="KW-0408">Iron</keyword>
<comment type="catalytic activity">
    <reaction evidence="13">
        <text>2 Fe(II)-[cytochrome] + nitrate + 2 H(+) = 2 Fe(III)-[cytochrome] + nitrite + H2O</text>
        <dbReference type="Rhea" id="RHEA:12909"/>
        <dbReference type="Rhea" id="RHEA-COMP:11777"/>
        <dbReference type="Rhea" id="RHEA-COMP:11778"/>
        <dbReference type="ChEBI" id="CHEBI:15377"/>
        <dbReference type="ChEBI" id="CHEBI:15378"/>
        <dbReference type="ChEBI" id="CHEBI:16301"/>
        <dbReference type="ChEBI" id="CHEBI:17632"/>
        <dbReference type="ChEBI" id="CHEBI:29033"/>
        <dbReference type="ChEBI" id="CHEBI:29034"/>
        <dbReference type="EC" id="1.9.6.1"/>
    </reaction>
</comment>
<comment type="function">
    <text evidence="14">Catalytic subunit of the periplasmic nitrate reductase complex NapAB. Receives electrons from NapB and catalyzes the reduction of nitrate to nitrite.</text>
</comment>
<dbReference type="SUPFAM" id="SSF53706">
    <property type="entry name" value="Formate dehydrogenase/DMSO reductase, domains 1-3"/>
    <property type="match status" value="1"/>
</dbReference>
<proteinExistence type="predicted"/>
<accession>A0A377K3K7</accession>
<evidence type="ECO:0000313" key="18">
    <source>
        <dbReference type="Proteomes" id="UP000254181"/>
    </source>
</evidence>
<comment type="cofactor">
    <cofactor evidence="2">
        <name>[4Fe-4S] cluster</name>
        <dbReference type="ChEBI" id="CHEBI:49883"/>
    </cofactor>
</comment>
<keyword evidence="11" id="KW-0411">Iron-sulfur</keyword>
<dbReference type="GO" id="GO:0043546">
    <property type="term" value="F:molybdopterin cofactor binding"/>
    <property type="evidence" value="ECO:0007669"/>
    <property type="project" value="InterPro"/>
</dbReference>
<evidence type="ECO:0000256" key="13">
    <source>
        <dbReference type="ARBA" id="ARBA00052176"/>
    </source>
</evidence>
<dbReference type="GO" id="GO:0042128">
    <property type="term" value="P:nitrate assimilation"/>
    <property type="evidence" value="ECO:0007669"/>
    <property type="project" value="UniProtKB-KW"/>
</dbReference>
<dbReference type="Gene3D" id="3.40.228.10">
    <property type="entry name" value="Dimethylsulfoxide Reductase, domain 2"/>
    <property type="match status" value="1"/>
</dbReference>
<dbReference type="PANTHER" id="PTHR43105:SF11">
    <property type="entry name" value="PERIPLASMIC NITRATE REDUCTASE"/>
    <property type="match status" value="1"/>
</dbReference>
<feature type="domain" description="Molybdopterin dinucleotide-binding" evidence="16">
    <location>
        <begin position="119"/>
        <end position="225"/>
    </location>
</feature>
<dbReference type="GO" id="GO:0045333">
    <property type="term" value="P:cellular respiration"/>
    <property type="evidence" value="ECO:0007669"/>
    <property type="project" value="UniProtKB-ARBA"/>
</dbReference>
<comment type="cofactor">
    <cofactor evidence="1">
        <name>Mo-bis(molybdopterin guanine dinucleotide)</name>
        <dbReference type="ChEBI" id="CHEBI:60539"/>
    </cofactor>
</comment>
<gene>
    <name evidence="17" type="primary">napA_6</name>
    <name evidence="17" type="ORF">NCTC9075_02384</name>
</gene>
<evidence type="ECO:0000256" key="8">
    <source>
        <dbReference type="ARBA" id="ARBA00022982"/>
    </source>
</evidence>
<dbReference type="GO" id="GO:0016020">
    <property type="term" value="C:membrane"/>
    <property type="evidence" value="ECO:0007669"/>
    <property type="project" value="TreeGrafter"/>
</dbReference>
<dbReference type="PANTHER" id="PTHR43105">
    <property type="entry name" value="RESPIRATORY NITRATE REDUCTASE"/>
    <property type="match status" value="1"/>
</dbReference>
<dbReference type="EC" id="1.9.6.1" evidence="15"/>
<keyword evidence="8" id="KW-0813">Transport</keyword>
<evidence type="ECO:0000256" key="15">
    <source>
        <dbReference type="ARBA" id="ARBA00067026"/>
    </source>
</evidence>
<evidence type="ECO:0000256" key="14">
    <source>
        <dbReference type="ARBA" id="ARBA00055000"/>
    </source>
</evidence>
<dbReference type="InterPro" id="IPR041957">
    <property type="entry name" value="CT_Nitrate-R-NapA-like"/>
</dbReference>
<dbReference type="GO" id="GO:0030151">
    <property type="term" value="F:molybdenum ion binding"/>
    <property type="evidence" value="ECO:0007669"/>
    <property type="project" value="TreeGrafter"/>
</dbReference>
<keyword evidence="4" id="KW-0500">Molybdenum</keyword>
<dbReference type="Gene3D" id="2.40.40.20">
    <property type="match status" value="1"/>
</dbReference>
<dbReference type="GO" id="GO:0050140">
    <property type="term" value="F:nitrate reductase (cytochrome) activity"/>
    <property type="evidence" value="ECO:0007669"/>
    <property type="project" value="UniProtKB-EC"/>
</dbReference>
<evidence type="ECO:0000256" key="1">
    <source>
        <dbReference type="ARBA" id="ARBA00001942"/>
    </source>
</evidence>
<reference evidence="17 18" key="1">
    <citation type="submission" date="2018-06" db="EMBL/GenBank/DDBJ databases">
        <authorList>
            <consortium name="Pathogen Informatics"/>
            <person name="Doyle S."/>
        </authorList>
    </citation>
    <scope>NUCLEOTIDE SEQUENCE [LARGE SCALE GENOMIC DNA]</scope>
    <source>
        <strain evidence="17 18">NCTC9075</strain>
    </source>
</reference>
<keyword evidence="7" id="KW-0574">Periplasm</keyword>
<dbReference type="GO" id="GO:0009325">
    <property type="term" value="C:nitrate reductase complex"/>
    <property type="evidence" value="ECO:0007669"/>
    <property type="project" value="TreeGrafter"/>
</dbReference>
<evidence type="ECO:0000313" key="17">
    <source>
        <dbReference type="EMBL" id="STP18908.1"/>
    </source>
</evidence>
<dbReference type="CDD" id="cd02791">
    <property type="entry name" value="MopB_CT_Nitrate-R-NapA-like"/>
    <property type="match status" value="1"/>
</dbReference>
<evidence type="ECO:0000256" key="3">
    <source>
        <dbReference type="ARBA" id="ARBA00022485"/>
    </source>
</evidence>
<evidence type="ECO:0000256" key="6">
    <source>
        <dbReference type="ARBA" id="ARBA00022729"/>
    </source>
</evidence>
<evidence type="ECO:0000256" key="5">
    <source>
        <dbReference type="ARBA" id="ARBA00022723"/>
    </source>
</evidence>
<keyword evidence="6" id="KW-0732">Signal</keyword>
<protein>
    <recommendedName>
        <fullName evidence="15">nitrate reductase (cytochrome)</fullName>
        <ecNumber evidence="15">1.9.6.1</ecNumber>
    </recommendedName>
</protein>
<dbReference type="EMBL" id="UGEM01000004">
    <property type="protein sequence ID" value="STP18908.1"/>
    <property type="molecule type" value="Genomic_DNA"/>
</dbReference>